<dbReference type="PROSITE" id="PS50931">
    <property type="entry name" value="HTH_LYSR"/>
    <property type="match status" value="1"/>
</dbReference>
<evidence type="ECO:0000256" key="1">
    <source>
        <dbReference type="ARBA" id="ARBA00009437"/>
    </source>
</evidence>
<dbReference type="Pfam" id="PF03466">
    <property type="entry name" value="LysR_substrate"/>
    <property type="match status" value="1"/>
</dbReference>
<dbReference type="Gene3D" id="3.40.190.10">
    <property type="entry name" value="Periplasmic binding protein-like II"/>
    <property type="match status" value="2"/>
</dbReference>
<dbReference type="InterPro" id="IPR036388">
    <property type="entry name" value="WH-like_DNA-bd_sf"/>
</dbReference>
<dbReference type="SUPFAM" id="SSF53850">
    <property type="entry name" value="Periplasmic binding protein-like II"/>
    <property type="match status" value="1"/>
</dbReference>
<dbReference type="Proteomes" id="UP000031670">
    <property type="component" value="Unassembled WGS sequence"/>
</dbReference>
<dbReference type="InterPro" id="IPR036390">
    <property type="entry name" value="WH_DNA-bd_sf"/>
</dbReference>
<keyword evidence="4" id="KW-0804">Transcription</keyword>
<dbReference type="Pfam" id="PF00126">
    <property type="entry name" value="HTH_1"/>
    <property type="match status" value="1"/>
</dbReference>
<name>A0A0B8PB89_9VIBR</name>
<gene>
    <name evidence="6" type="ORF">JCM19232_517</name>
</gene>
<evidence type="ECO:0000313" key="6">
    <source>
        <dbReference type="EMBL" id="GAM60184.1"/>
    </source>
</evidence>
<evidence type="ECO:0000256" key="4">
    <source>
        <dbReference type="ARBA" id="ARBA00023163"/>
    </source>
</evidence>
<dbReference type="PRINTS" id="PR00039">
    <property type="entry name" value="HTHLYSR"/>
</dbReference>
<proteinExistence type="inferred from homology"/>
<dbReference type="GO" id="GO:0003700">
    <property type="term" value="F:DNA-binding transcription factor activity"/>
    <property type="evidence" value="ECO:0007669"/>
    <property type="project" value="InterPro"/>
</dbReference>
<dbReference type="InterPro" id="IPR050389">
    <property type="entry name" value="LysR-type_TF"/>
</dbReference>
<dbReference type="Gene3D" id="1.10.10.10">
    <property type="entry name" value="Winged helix-like DNA-binding domain superfamily/Winged helix DNA-binding domain"/>
    <property type="match status" value="1"/>
</dbReference>
<comment type="similarity">
    <text evidence="1">Belongs to the LysR transcriptional regulatory family.</text>
</comment>
<dbReference type="EMBL" id="BBSA01000001">
    <property type="protein sequence ID" value="GAM60184.1"/>
    <property type="molecule type" value="Genomic_DNA"/>
</dbReference>
<dbReference type="AlphaFoldDB" id="A0A0B8PB89"/>
<dbReference type="PANTHER" id="PTHR30118">
    <property type="entry name" value="HTH-TYPE TRANSCRIPTIONAL REGULATOR LEUO-RELATED"/>
    <property type="match status" value="1"/>
</dbReference>
<evidence type="ECO:0000259" key="5">
    <source>
        <dbReference type="PROSITE" id="PS50931"/>
    </source>
</evidence>
<dbReference type="SUPFAM" id="SSF46785">
    <property type="entry name" value="Winged helix' DNA-binding domain"/>
    <property type="match status" value="1"/>
</dbReference>
<comment type="caution">
    <text evidence="6">The sequence shown here is derived from an EMBL/GenBank/DDBJ whole genome shotgun (WGS) entry which is preliminary data.</text>
</comment>
<evidence type="ECO:0000256" key="2">
    <source>
        <dbReference type="ARBA" id="ARBA00023015"/>
    </source>
</evidence>
<reference evidence="6 7" key="1">
    <citation type="submission" date="2015-01" db="EMBL/GenBank/DDBJ databases">
        <title>Vibrio sp. C5 JCM 19232 whole genome shotgun sequence.</title>
        <authorList>
            <person name="Sawabe T."/>
            <person name="Meirelles P."/>
            <person name="Feng G."/>
            <person name="Sayaka M."/>
            <person name="Hattori M."/>
            <person name="Ohkuma M."/>
        </authorList>
    </citation>
    <scope>NUCLEOTIDE SEQUENCE [LARGE SCALE GENOMIC DNA]</scope>
    <source>
        <strain evidence="6 7">JCM19232</strain>
    </source>
</reference>
<reference evidence="6 7" key="2">
    <citation type="submission" date="2015-01" db="EMBL/GenBank/DDBJ databases">
        <authorList>
            <consortium name="NBRP consortium"/>
            <person name="Sawabe T."/>
            <person name="Meirelles P."/>
            <person name="Feng G."/>
            <person name="Sayaka M."/>
            <person name="Hattori M."/>
            <person name="Ohkuma M."/>
        </authorList>
    </citation>
    <scope>NUCLEOTIDE SEQUENCE [LARGE SCALE GENOMIC DNA]</scope>
    <source>
        <strain evidence="6 7">JCM19232</strain>
    </source>
</reference>
<evidence type="ECO:0000313" key="7">
    <source>
        <dbReference type="Proteomes" id="UP000031670"/>
    </source>
</evidence>
<dbReference type="InterPro" id="IPR000847">
    <property type="entry name" value="LysR_HTH_N"/>
</dbReference>
<keyword evidence="3" id="KW-0238">DNA-binding</keyword>
<dbReference type="PANTHER" id="PTHR30118:SF15">
    <property type="entry name" value="TRANSCRIPTIONAL REGULATORY PROTEIN"/>
    <property type="match status" value="1"/>
</dbReference>
<sequence>MNRTLAKVDLNLLVTMDVLLKERNVSRAAEVLFVSQSAVSRALARLRDTFDDPLFTRVSTGLVPTEKALVLEKQLLDLLPQLQEVFGAEVFNPLEADNDFAISLPAFLSSALIPKLMGRLKQIAPNVRISDHSAKANPFPAIDQGYIDFAFHFTEEPSPKYVSKHLGSLRPQMFARVGHPLSTKKDVLLKDTVDYPMIGIVVEEDQYRSFSAPILQIYKDMMLENRPILRSSQTQVLVDVMAESDAILFGTNSVRALRSYGEKFVQLPSKELDEQDAFSVPAYLIHHQRSANSAAHQWMQEILIEELTELLR</sequence>
<dbReference type="InterPro" id="IPR005119">
    <property type="entry name" value="LysR_subst-bd"/>
</dbReference>
<dbReference type="GO" id="GO:0003677">
    <property type="term" value="F:DNA binding"/>
    <property type="evidence" value="ECO:0007669"/>
    <property type="project" value="UniProtKB-KW"/>
</dbReference>
<keyword evidence="2" id="KW-0805">Transcription regulation</keyword>
<organism evidence="6 7">
    <name type="scientific">Vibrio ishigakensis</name>
    <dbReference type="NCBI Taxonomy" id="1481914"/>
    <lineage>
        <taxon>Bacteria</taxon>
        <taxon>Pseudomonadati</taxon>
        <taxon>Pseudomonadota</taxon>
        <taxon>Gammaproteobacteria</taxon>
        <taxon>Vibrionales</taxon>
        <taxon>Vibrionaceae</taxon>
        <taxon>Vibrio</taxon>
    </lineage>
</organism>
<protein>
    <submittedName>
        <fullName evidence="6">Transcriptional regulator</fullName>
    </submittedName>
</protein>
<feature type="domain" description="HTH lysR-type" evidence="5">
    <location>
        <begin position="8"/>
        <end position="65"/>
    </location>
</feature>
<accession>A0A0B8PB89</accession>
<evidence type="ECO:0000256" key="3">
    <source>
        <dbReference type="ARBA" id="ARBA00023125"/>
    </source>
</evidence>